<dbReference type="PIRSF" id="PIRSF006078">
    <property type="entry name" value="GlxK"/>
    <property type="match status" value="1"/>
</dbReference>
<dbReference type="InterPro" id="IPR018193">
    <property type="entry name" value="Glyc_kinase_flavodox-like_fold"/>
</dbReference>
<reference evidence="3" key="1">
    <citation type="submission" date="2021-11" db="EMBL/GenBank/DDBJ databases">
        <title>Cultivation dependent microbiological survey of springs from the worlds oldest radium mine currently devoted to the extraction of radon-saturated water.</title>
        <authorList>
            <person name="Kapinusova G."/>
            <person name="Smrhova T."/>
            <person name="Strejcek M."/>
            <person name="Suman J."/>
            <person name="Jani K."/>
            <person name="Pajer P."/>
            <person name="Uhlik O."/>
        </authorList>
    </citation>
    <scope>NUCLEOTIDE SEQUENCE [LARGE SCALE GENOMIC DNA]</scope>
    <source>
        <strain evidence="3">J379</strain>
    </source>
</reference>
<proteinExistence type="inferred from homology"/>
<dbReference type="InterPro" id="IPR004381">
    <property type="entry name" value="Glycerate_kinase"/>
</dbReference>
<comment type="similarity">
    <text evidence="1">Belongs to the glycerate kinase type-1 family.</text>
</comment>
<evidence type="ECO:0000313" key="3">
    <source>
        <dbReference type="Proteomes" id="UP001058860"/>
    </source>
</evidence>
<dbReference type="SUPFAM" id="SSF110738">
    <property type="entry name" value="Glycerate kinase I"/>
    <property type="match status" value="1"/>
</dbReference>
<evidence type="ECO:0000256" key="1">
    <source>
        <dbReference type="PIRNR" id="PIRNR006078"/>
    </source>
</evidence>
<dbReference type="RefSeq" id="WP_353864705.1">
    <property type="nucleotide sequence ID" value="NZ_CP088295.1"/>
</dbReference>
<protein>
    <submittedName>
        <fullName evidence="2">Glycerate kinase</fullName>
    </submittedName>
</protein>
<dbReference type="Proteomes" id="UP001058860">
    <property type="component" value="Chromosome"/>
</dbReference>
<dbReference type="GO" id="GO:0016301">
    <property type="term" value="F:kinase activity"/>
    <property type="evidence" value="ECO:0007669"/>
    <property type="project" value="UniProtKB-KW"/>
</dbReference>
<name>A0ABY5PHS6_9ACTN</name>
<organism evidence="2 3">
    <name type="scientific">Svornostia abyssi</name>
    <dbReference type="NCBI Taxonomy" id="2898438"/>
    <lineage>
        <taxon>Bacteria</taxon>
        <taxon>Bacillati</taxon>
        <taxon>Actinomycetota</taxon>
        <taxon>Thermoleophilia</taxon>
        <taxon>Solirubrobacterales</taxon>
        <taxon>Baekduiaceae</taxon>
        <taxon>Svornostia</taxon>
    </lineage>
</organism>
<dbReference type="InterPro" id="IPR036129">
    <property type="entry name" value="Glycerate_kinase_sf"/>
</dbReference>
<dbReference type="PANTHER" id="PTHR21599:SF0">
    <property type="entry name" value="GLYCERATE KINASE"/>
    <property type="match status" value="1"/>
</dbReference>
<gene>
    <name evidence="2" type="ORF">LRS13_01395</name>
</gene>
<accession>A0ABY5PHS6</accession>
<evidence type="ECO:0000313" key="2">
    <source>
        <dbReference type="EMBL" id="UUY04213.1"/>
    </source>
</evidence>
<dbReference type="PANTHER" id="PTHR21599">
    <property type="entry name" value="GLYCERATE KINASE"/>
    <property type="match status" value="1"/>
</dbReference>
<dbReference type="Pfam" id="PF02595">
    <property type="entry name" value="Gly_kinase"/>
    <property type="match status" value="2"/>
</dbReference>
<sequence length="329" mass="32963">MPADPRPVLVAPDAFKGTLTAAQVAGAIGRGLERAGVPADLCPVADGGEGTLAVLLTALGGETAGTRAHDPLGREIAAGFALIEDGGTAIVEVAEASGLPRVAPDERDVMAASTFGTGELIAAAVDTGAAVVLVAAGGSATVDGGAGAIEAIQAAGGLRGARLVVLCDVRTPWEEAPSRFGPQKGASPEQVRELESRLRALGRDLPKDPAGVPMTGAAGGLAGGLWAAFGAALEPGAAFVLNTLDTDTRMRAARAVVVGEGRLDRTSLQGKVTGELATRARQAGIPCHAIVGQDALDPFDARILDLQEIVQAGTMDDLQRAGEALAAIL</sequence>
<dbReference type="Gene3D" id="3.90.1510.10">
    <property type="entry name" value="Glycerate kinase, domain 2"/>
    <property type="match status" value="2"/>
</dbReference>
<keyword evidence="1 2" id="KW-0418">Kinase</keyword>
<keyword evidence="3" id="KW-1185">Reference proteome</keyword>
<keyword evidence="1" id="KW-0808">Transferase</keyword>
<dbReference type="EMBL" id="CP088295">
    <property type="protein sequence ID" value="UUY04213.1"/>
    <property type="molecule type" value="Genomic_DNA"/>
</dbReference>